<accession>A0A225ASK9</accession>
<protein>
    <submittedName>
        <fullName evidence="2">Uncharacterized protein</fullName>
    </submittedName>
</protein>
<dbReference type="RefSeq" id="XP_020124693.1">
    <property type="nucleotide sequence ID" value="XM_020259912.1"/>
</dbReference>
<comment type="caution">
    <text evidence="2">The sequence shown here is derived from an EMBL/GenBank/DDBJ whole genome shotgun (WGS) entry which is preliminary data.</text>
</comment>
<feature type="region of interest" description="Disordered" evidence="1">
    <location>
        <begin position="508"/>
        <end position="563"/>
    </location>
</feature>
<gene>
    <name evidence="2" type="ORF">UA08_00139</name>
</gene>
<name>A0A225ASK9_TALAT</name>
<dbReference type="AlphaFoldDB" id="A0A225ASK9"/>
<proteinExistence type="predicted"/>
<keyword evidence="3" id="KW-1185">Reference proteome</keyword>
<evidence type="ECO:0000256" key="1">
    <source>
        <dbReference type="SAM" id="MobiDB-lite"/>
    </source>
</evidence>
<dbReference type="OrthoDB" id="4526763at2759"/>
<dbReference type="Proteomes" id="UP000214365">
    <property type="component" value="Unassembled WGS sequence"/>
</dbReference>
<sequence>MTQTRDFQPQSATASTSPSNNPVNVLSANASATVQKATAFVEAKTMNAETSNQVDHEAVYNAGDEKIEDEYKISAMLPNHVANVYLPLEARRHSFGTSISSSKYTENDFVCSRIDCHCDAANREETDPNESTVFGRQAEYFYRPPVLSSHRDRHMSGDSPYSYFQLQKNADAAYCEQCQFCSASSRWCGRLPSNQAIKVPRSILDSHSELDTGGLYGTDWKMQLPNATWVQEPLIVNSVQVLDENGGPRHLDSLEPAVFSNTLTRRPSREPTLSPLVPGEDLTASMESLQQTRSVVQNAAQSSMCLKYFRDIRCTREERWAIEEGSLVISIPPSFVDLPQQLIAPDEFELRAGEVFVVCLMFADMWALCARHRLSNSIASVQGATALQNSDNFKFLPLCAVTLAANYGPFNRRCATYKKRFPFSTFYPSGGNRIQPPERKESLEASRKILNGPADQMPTLPKMVYELCKAPVKLPHFTEYVSFEPPIKTRNSYATLKRLLGRLVFKEESTSKRETPGEEEGQVSDIPTEKQDHKHYELSGEGGQDPSPVDTTKRKMQKRKSIRNFFRSSKCHCAEEESI</sequence>
<reference evidence="2 3" key="1">
    <citation type="submission" date="2015-06" db="EMBL/GenBank/DDBJ databases">
        <title>Talaromyces atroroseus IBT 11181 draft genome.</title>
        <authorList>
            <person name="Rasmussen K.B."/>
            <person name="Rasmussen S."/>
            <person name="Petersen B."/>
            <person name="Sicheritz-Ponten T."/>
            <person name="Mortensen U.H."/>
            <person name="Thrane U."/>
        </authorList>
    </citation>
    <scope>NUCLEOTIDE SEQUENCE [LARGE SCALE GENOMIC DNA]</scope>
    <source>
        <strain evidence="2 3">IBT 11181</strain>
    </source>
</reference>
<feature type="compositionally biased region" description="Basic and acidic residues" evidence="1">
    <location>
        <begin position="527"/>
        <end position="538"/>
    </location>
</feature>
<dbReference type="GeneID" id="30999894"/>
<feature type="region of interest" description="Disordered" evidence="1">
    <location>
        <begin position="1"/>
        <end position="25"/>
    </location>
</feature>
<organism evidence="2 3">
    <name type="scientific">Talaromyces atroroseus</name>
    <dbReference type="NCBI Taxonomy" id="1441469"/>
    <lineage>
        <taxon>Eukaryota</taxon>
        <taxon>Fungi</taxon>
        <taxon>Dikarya</taxon>
        <taxon>Ascomycota</taxon>
        <taxon>Pezizomycotina</taxon>
        <taxon>Eurotiomycetes</taxon>
        <taxon>Eurotiomycetidae</taxon>
        <taxon>Eurotiales</taxon>
        <taxon>Trichocomaceae</taxon>
        <taxon>Talaromyces</taxon>
        <taxon>Talaromyces sect. Trachyspermi</taxon>
    </lineage>
</organism>
<evidence type="ECO:0000313" key="2">
    <source>
        <dbReference type="EMBL" id="OKL64572.1"/>
    </source>
</evidence>
<evidence type="ECO:0000313" key="3">
    <source>
        <dbReference type="Proteomes" id="UP000214365"/>
    </source>
</evidence>
<dbReference type="EMBL" id="LFMY01000001">
    <property type="protein sequence ID" value="OKL64572.1"/>
    <property type="molecule type" value="Genomic_DNA"/>
</dbReference>